<dbReference type="Proteomes" id="UP000283433">
    <property type="component" value="Unassembled WGS sequence"/>
</dbReference>
<keyword evidence="1" id="KW-0808">Transferase</keyword>
<dbReference type="InterPro" id="IPR017438">
    <property type="entry name" value="ATP-NAD_kinase_N"/>
</dbReference>
<dbReference type="InterPro" id="IPR050187">
    <property type="entry name" value="Lipid_Phosphate_FormReg"/>
</dbReference>
<dbReference type="InterPro" id="IPR045540">
    <property type="entry name" value="YegS/DAGK_C"/>
</dbReference>
<keyword evidence="7" id="KW-1185">Reference proteome</keyword>
<keyword evidence="3 6" id="KW-0418">Kinase</keyword>
<accession>A0A419S3V6</accession>
<name>A0A419S3V6_9SPHI</name>
<dbReference type="Gene3D" id="3.40.50.10330">
    <property type="entry name" value="Probable inorganic polyphosphate/atp-NAD kinase, domain 1"/>
    <property type="match status" value="1"/>
</dbReference>
<evidence type="ECO:0000313" key="7">
    <source>
        <dbReference type="Proteomes" id="UP000283433"/>
    </source>
</evidence>
<keyword evidence="2" id="KW-0547">Nucleotide-binding</keyword>
<dbReference type="Pfam" id="PF19279">
    <property type="entry name" value="YegS_C"/>
    <property type="match status" value="1"/>
</dbReference>
<dbReference type="GO" id="GO:0005524">
    <property type="term" value="F:ATP binding"/>
    <property type="evidence" value="ECO:0007669"/>
    <property type="project" value="UniProtKB-KW"/>
</dbReference>
<dbReference type="InterPro" id="IPR001206">
    <property type="entry name" value="Diacylglycerol_kinase_cat_dom"/>
</dbReference>
<dbReference type="PANTHER" id="PTHR12358">
    <property type="entry name" value="SPHINGOSINE KINASE"/>
    <property type="match status" value="1"/>
</dbReference>
<dbReference type="GO" id="GO:0016301">
    <property type="term" value="F:kinase activity"/>
    <property type="evidence" value="ECO:0007669"/>
    <property type="project" value="UniProtKB-KW"/>
</dbReference>
<keyword evidence="4" id="KW-0067">ATP-binding</keyword>
<dbReference type="PROSITE" id="PS50146">
    <property type="entry name" value="DAGK"/>
    <property type="match status" value="1"/>
</dbReference>
<dbReference type="EMBL" id="MBTA01000026">
    <property type="protein sequence ID" value="RKD14337.1"/>
    <property type="molecule type" value="Genomic_DNA"/>
</dbReference>
<comment type="caution">
    <text evidence="6">The sequence shown here is derived from an EMBL/GenBank/DDBJ whole genome shotgun (WGS) entry which is preliminary data.</text>
</comment>
<dbReference type="PANTHER" id="PTHR12358:SF106">
    <property type="entry name" value="LIPID KINASE YEGS"/>
    <property type="match status" value="1"/>
</dbReference>
<evidence type="ECO:0000256" key="1">
    <source>
        <dbReference type="ARBA" id="ARBA00022679"/>
    </source>
</evidence>
<dbReference type="RefSeq" id="WP_120182337.1">
    <property type="nucleotide sequence ID" value="NZ_MBTA01000026.1"/>
</dbReference>
<evidence type="ECO:0000313" key="6">
    <source>
        <dbReference type="EMBL" id="RKD14337.1"/>
    </source>
</evidence>
<evidence type="ECO:0000256" key="3">
    <source>
        <dbReference type="ARBA" id="ARBA00022777"/>
    </source>
</evidence>
<dbReference type="Pfam" id="PF00781">
    <property type="entry name" value="DAGK_cat"/>
    <property type="match status" value="1"/>
</dbReference>
<evidence type="ECO:0000256" key="4">
    <source>
        <dbReference type="ARBA" id="ARBA00022840"/>
    </source>
</evidence>
<dbReference type="InterPro" id="IPR016064">
    <property type="entry name" value="NAD/diacylglycerol_kinase_sf"/>
</dbReference>
<reference evidence="6 7" key="1">
    <citation type="submission" date="2016-07" db="EMBL/GenBank/DDBJ databases">
        <title>Genome of Pelobium manganitolerans.</title>
        <authorList>
            <person name="Wu S."/>
            <person name="Wang G."/>
        </authorList>
    </citation>
    <scope>NUCLEOTIDE SEQUENCE [LARGE SCALE GENOMIC DNA]</scope>
    <source>
        <strain evidence="6 7">YS-25</strain>
    </source>
</reference>
<dbReference type="SMART" id="SM00046">
    <property type="entry name" value="DAGKc"/>
    <property type="match status" value="1"/>
</dbReference>
<dbReference type="AlphaFoldDB" id="A0A419S3V6"/>
<protein>
    <submittedName>
        <fullName evidence="6">Diacylglycerol kinase</fullName>
    </submittedName>
</protein>
<dbReference type="GO" id="GO:0005886">
    <property type="term" value="C:plasma membrane"/>
    <property type="evidence" value="ECO:0007669"/>
    <property type="project" value="TreeGrafter"/>
</dbReference>
<evidence type="ECO:0000259" key="5">
    <source>
        <dbReference type="PROSITE" id="PS50146"/>
    </source>
</evidence>
<sequence>MKPNVLFVLNQKAGSKSDVEAETSIREHAHKNGYPFKIYLCQENATSDLKKLIANFKPNIVCAMGGDGTINLVSSLIHSQDISLLIVPFGSANGMAKELQIPPTLTECLHLIERGESVAIDLVKVNGRISVHLSDVGLNAKIVRRFELDPNRGLITYAKHLFTEIFLLKRNRFEINFDNKVLKTSAVSLTFANATKYGTSAVINPDGILNDGWFEICIVKPFPKIHVINIAIQMFRNTLKYSEYFKIIKCKRASIICKRQTHLQNDGEPMGKVKQIELEIMPQALKVLIDPDLTHPTIKK</sequence>
<dbReference type="Gene3D" id="2.60.200.40">
    <property type="match status" value="1"/>
</dbReference>
<dbReference type="OrthoDB" id="9786026at2"/>
<dbReference type="SUPFAM" id="SSF111331">
    <property type="entry name" value="NAD kinase/diacylglycerol kinase-like"/>
    <property type="match status" value="1"/>
</dbReference>
<evidence type="ECO:0000256" key="2">
    <source>
        <dbReference type="ARBA" id="ARBA00022741"/>
    </source>
</evidence>
<gene>
    <name evidence="6" type="ORF">BCY91_07575</name>
</gene>
<proteinExistence type="predicted"/>
<organism evidence="6 7">
    <name type="scientific">Pelobium manganitolerans</name>
    <dbReference type="NCBI Taxonomy" id="1842495"/>
    <lineage>
        <taxon>Bacteria</taxon>
        <taxon>Pseudomonadati</taxon>
        <taxon>Bacteroidota</taxon>
        <taxon>Sphingobacteriia</taxon>
        <taxon>Sphingobacteriales</taxon>
        <taxon>Sphingobacteriaceae</taxon>
        <taxon>Pelobium</taxon>
    </lineage>
</organism>
<feature type="domain" description="DAGKc" evidence="5">
    <location>
        <begin position="1"/>
        <end position="129"/>
    </location>
</feature>